<name>A0ABU4SDF5_9GAMM</name>
<protein>
    <submittedName>
        <fullName evidence="1">MGMT family protein</fullName>
    </submittedName>
</protein>
<evidence type="ECO:0000313" key="1">
    <source>
        <dbReference type="EMBL" id="MDX7988785.1"/>
    </source>
</evidence>
<dbReference type="RefSeq" id="WP_319931187.1">
    <property type="nucleotide sequence ID" value="NZ_VCDN01000068.1"/>
</dbReference>
<comment type="caution">
    <text evidence="1">The sequence shown here is derived from an EMBL/GenBank/DDBJ whole genome shotgun (WGS) entry which is preliminary data.</text>
</comment>
<proteinExistence type="predicted"/>
<dbReference type="Proteomes" id="UP001271890">
    <property type="component" value="Unassembled WGS sequence"/>
</dbReference>
<reference evidence="2" key="1">
    <citation type="journal article" date="2024" name="Toxins">
        <title>Genome Sequence Analysis of Native Xenorhabdus Strains Isolated from Entomopathogenic Nematodes in Argentina.</title>
        <authorList>
            <person name="Palma L."/>
            <person name="Frizzo L."/>
            <person name="Kaiser S."/>
            <person name="Berry C."/>
            <person name="Caballero P."/>
            <person name="Bode H.B."/>
            <person name="Del Valle E.E."/>
        </authorList>
    </citation>
    <scope>NUCLEOTIDE SEQUENCE [LARGE SCALE GENOMIC DNA]</scope>
    <source>
        <strain evidence="2">12</strain>
    </source>
</reference>
<accession>A0ABU4SDF5</accession>
<gene>
    <name evidence="1" type="ORF">FE392_15880</name>
</gene>
<dbReference type="EMBL" id="VCDN01000068">
    <property type="protein sequence ID" value="MDX7988785.1"/>
    <property type="molecule type" value="Genomic_DNA"/>
</dbReference>
<sequence>MELAALKIKKFQEGQRRRYDQAHMIWLILIGHASYKKGKTMSYGDLAERLGYSRQAGRTLGGALGLVSLYCIKNNLPPLSAIVVDATTGYPAWGGLFRKGFTLEEEQKNIWDTDWYVFKAPSTGLFKKANQLFDWDDRSPI</sequence>
<evidence type="ECO:0000313" key="2">
    <source>
        <dbReference type="Proteomes" id="UP001271890"/>
    </source>
</evidence>
<keyword evidence="2" id="KW-1185">Reference proteome</keyword>
<organism evidence="1 2">
    <name type="scientific">Xenorhabdus santafensis</name>
    <dbReference type="NCBI Taxonomy" id="2582833"/>
    <lineage>
        <taxon>Bacteria</taxon>
        <taxon>Pseudomonadati</taxon>
        <taxon>Pseudomonadota</taxon>
        <taxon>Gammaproteobacteria</taxon>
        <taxon>Enterobacterales</taxon>
        <taxon>Morganellaceae</taxon>
        <taxon>Xenorhabdus</taxon>
    </lineage>
</organism>